<dbReference type="InterPro" id="IPR046349">
    <property type="entry name" value="C1-like_sf"/>
</dbReference>
<reference evidence="25" key="1">
    <citation type="submission" date="2020-06" db="EMBL/GenBank/DDBJ databases">
        <authorList>
            <consortium name="Wellcome Sanger Institute Data Sharing"/>
        </authorList>
    </citation>
    <scope>NUCLEOTIDE SEQUENCE [LARGE SCALE GENOMIC DNA]</scope>
</reference>
<evidence type="ECO:0000256" key="8">
    <source>
        <dbReference type="ARBA" id="ARBA00022741"/>
    </source>
</evidence>
<keyword evidence="14" id="KW-0443">Lipid metabolism</keyword>
<dbReference type="SUPFAM" id="SSF47473">
    <property type="entry name" value="EF-hand"/>
    <property type="match status" value="1"/>
</dbReference>
<dbReference type="PROSITE" id="PS50081">
    <property type="entry name" value="ZF_DAG_PE_2"/>
    <property type="match status" value="2"/>
</dbReference>
<dbReference type="Pfam" id="PF00781">
    <property type="entry name" value="DAGK_cat"/>
    <property type="match status" value="1"/>
</dbReference>
<dbReference type="SMART" id="SM00109">
    <property type="entry name" value="C1"/>
    <property type="match status" value="2"/>
</dbReference>
<dbReference type="SMART" id="SM00054">
    <property type="entry name" value="EFh"/>
    <property type="match status" value="2"/>
</dbReference>
<dbReference type="InterPro" id="IPR001206">
    <property type="entry name" value="Diacylglycerol_kinase_cat_dom"/>
</dbReference>
<dbReference type="Proteomes" id="UP000694680">
    <property type="component" value="Chromosome 21"/>
</dbReference>
<keyword evidence="5 20" id="KW-0808">Transferase</keyword>
<evidence type="ECO:0000259" key="23">
    <source>
        <dbReference type="PROSITE" id="PS50146"/>
    </source>
</evidence>
<evidence type="ECO:0000256" key="6">
    <source>
        <dbReference type="ARBA" id="ARBA00022723"/>
    </source>
</evidence>
<keyword evidence="4" id="KW-0963">Cytoplasm</keyword>
<dbReference type="Pfam" id="PF00609">
    <property type="entry name" value="DAGK_acc"/>
    <property type="match status" value="1"/>
</dbReference>
<evidence type="ECO:0000256" key="17">
    <source>
        <dbReference type="ARBA" id="ARBA00023400"/>
    </source>
</evidence>
<keyword evidence="10 20" id="KW-0418">Kinase</keyword>
<dbReference type="InterPro" id="IPR038199">
    <property type="entry name" value="DGK_typeI_N_sf"/>
</dbReference>
<dbReference type="GO" id="GO:0005737">
    <property type="term" value="C:cytoplasm"/>
    <property type="evidence" value="ECO:0007669"/>
    <property type="project" value="UniProtKB-SubCell"/>
</dbReference>
<dbReference type="CDD" id="cd20846">
    <property type="entry name" value="C1_DGKgamma_rpt1"/>
    <property type="match status" value="1"/>
</dbReference>
<dbReference type="Pfam" id="PF13499">
    <property type="entry name" value="EF-hand_7"/>
    <property type="match status" value="1"/>
</dbReference>
<feature type="compositionally biased region" description="Basic and acidic residues" evidence="21">
    <location>
        <begin position="368"/>
        <end position="379"/>
    </location>
</feature>
<dbReference type="GO" id="GO:0005524">
    <property type="term" value="F:ATP binding"/>
    <property type="evidence" value="ECO:0007669"/>
    <property type="project" value="UniProtKB-KW"/>
</dbReference>
<evidence type="ECO:0000256" key="19">
    <source>
        <dbReference type="ARBA" id="ARBA00060536"/>
    </source>
</evidence>
<feature type="region of interest" description="Disordered" evidence="21">
    <location>
        <begin position="368"/>
        <end position="391"/>
    </location>
</feature>
<evidence type="ECO:0000256" key="7">
    <source>
        <dbReference type="ARBA" id="ARBA00022737"/>
    </source>
</evidence>
<dbReference type="InterPro" id="IPR011992">
    <property type="entry name" value="EF-hand-dom_pair"/>
</dbReference>
<dbReference type="UniPathway" id="UPA00230"/>
<dbReference type="Gene3D" id="3.40.50.10330">
    <property type="entry name" value="Probable inorganic polyphosphate/atp-NAD kinase, domain 1"/>
    <property type="match status" value="1"/>
</dbReference>
<dbReference type="FunFam" id="3.30.60.20:FF:000013">
    <property type="entry name" value="Diacylglycerol kinase"/>
    <property type="match status" value="1"/>
</dbReference>
<keyword evidence="26" id="KW-1185">Reference proteome</keyword>
<dbReference type="Gene3D" id="1.10.238.10">
    <property type="entry name" value="EF-hand"/>
    <property type="match status" value="1"/>
</dbReference>
<dbReference type="PANTHER" id="PTHR11255:SF36">
    <property type="entry name" value="DIACYLGLYCEROL KINASE GAMMA"/>
    <property type="match status" value="1"/>
</dbReference>
<keyword evidence="12" id="KW-0106">Calcium</keyword>
<accession>A0A8C5H017</accession>
<dbReference type="InterPro" id="IPR037607">
    <property type="entry name" value="DGK"/>
</dbReference>
<keyword evidence="9" id="KW-0863">Zinc-finger</keyword>
<dbReference type="CDD" id="cd20892">
    <property type="entry name" value="C1_DGKgamma_rpt2"/>
    <property type="match status" value="1"/>
</dbReference>
<keyword evidence="7" id="KW-0677">Repeat</keyword>
<comment type="similarity">
    <text evidence="3 20">Belongs to the eukaryotic diacylglycerol kinase family.</text>
</comment>
<dbReference type="SMART" id="SM00046">
    <property type="entry name" value="DAGKc"/>
    <property type="match status" value="1"/>
</dbReference>
<dbReference type="GO" id="GO:0005886">
    <property type="term" value="C:plasma membrane"/>
    <property type="evidence" value="ECO:0007669"/>
    <property type="project" value="TreeGrafter"/>
</dbReference>
<dbReference type="PROSITE" id="PS00018">
    <property type="entry name" value="EF_HAND_1"/>
    <property type="match status" value="2"/>
</dbReference>
<dbReference type="InterPro" id="IPR000756">
    <property type="entry name" value="Diacylglycerol_kin_accessory"/>
</dbReference>
<organism evidence="25 26">
    <name type="scientific">Gouania willdenowi</name>
    <name type="common">Blunt-snouted clingfish</name>
    <name type="synonym">Lepadogaster willdenowi</name>
    <dbReference type="NCBI Taxonomy" id="441366"/>
    <lineage>
        <taxon>Eukaryota</taxon>
        <taxon>Metazoa</taxon>
        <taxon>Chordata</taxon>
        <taxon>Craniata</taxon>
        <taxon>Vertebrata</taxon>
        <taxon>Euteleostomi</taxon>
        <taxon>Actinopterygii</taxon>
        <taxon>Neopterygii</taxon>
        <taxon>Teleostei</taxon>
        <taxon>Neoteleostei</taxon>
        <taxon>Acanthomorphata</taxon>
        <taxon>Ovalentaria</taxon>
        <taxon>Blenniimorphae</taxon>
        <taxon>Blenniiformes</taxon>
        <taxon>Gobiesocoidei</taxon>
        <taxon>Gobiesocidae</taxon>
        <taxon>Gobiesocinae</taxon>
        <taxon>Gouania</taxon>
    </lineage>
</organism>
<dbReference type="CDD" id="cd00051">
    <property type="entry name" value="EFh"/>
    <property type="match status" value="1"/>
</dbReference>
<evidence type="ECO:0000256" key="20">
    <source>
        <dbReference type="RuleBase" id="RU361128"/>
    </source>
</evidence>
<comment type="catalytic activity">
    <reaction evidence="17">
        <text>1-octadecanoyl-2-(5Z,8Z,11Z,14Z-eicosatetraenoyl)-sn-glycerol + ATP = 1-octadecanoyl-2-(5Z,8Z,11Z,14Z-eicosatetraenoyl)-sn-glycero-3-phosphate + ADP + H(+)</text>
        <dbReference type="Rhea" id="RHEA:40323"/>
        <dbReference type="ChEBI" id="CHEBI:15378"/>
        <dbReference type="ChEBI" id="CHEBI:30616"/>
        <dbReference type="ChEBI" id="CHEBI:75728"/>
        <dbReference type="ChEBI" id="CHEBI:77091"/>
        <dbReference type="ChEBI" id="CHEBI:456216"/>
    </reaction>
    <physiologicalReaction direction="left-to-right" evidence="17">
        <dbReference type="Rhea" id="RHEA:40324"/>
    </physiologicalReaction>
</comment>
<evidence type="ECO:0000256" key="1">
    <source>
        <dbReference type="ARBA" id="ARBA00004496"/>
    </source>
</evidence>
<dbReference type="PROSITE" id="PS50222">
    <property type="entry name" value="EF_HAND_2"/>
    <property type="match status" value="2"/>
</dbReference>
<evidence type="ECO:0000256" key="12">
    <source>
        <dbReference type="ARBA" id="ARBA00022837"/>
    </source>
</evidence>
<dbReference type="EC" id="2.7.1.107" evidence="20"/>
<gene>
    <name evidence="25" type="primary">LOC114454851</name>
</gene>
<evidence type="ECO:0000256" key="13">
    <source>
        <dbReference type="ARBA" id="ARBA00022840"/>
    </source>
</evidence>
<evidence type="ECO:0000259" key="22">
    <source>
        <dbReference type="PROSITE" id="PS50081"/>
    </source>
</evidence>
<feature type="domain" description="EF-hand" evidence="24">
    <location>
        <begin position="128"/>
        <end position="163"/>
    </location>
</feature>
<keyword evidence="13 20" id="KW-0067">ATP-binding</keyword>
<evidence type="ECO:0000256" key="3">
    <source>
        <dbReference type="ARBA" id="ARBA00009280"/>
    </source>
</evidence>
<proteinExistence type="inferred from homology"/>
<dbReference type="GO" id="GO:0004143">
    <property type="term" value="F:ATP-dependent diacylglycerol kinase activity"/>
    <property type="evidence" value="ECO:0007669"/>
    <property type="project" value="UniProtKB-EC"/>
</dbReference>
<comment type="subcellular location">
    <subcellularLocation>
        <location evidence="1">Cytoplasm</location>
    </subcellularLocation>
</comment>
<dbReference type="GO" id="GO:0008270">
    <property type="term" value="F:zinc ion binding"/>
    <property type="evidence" value="ECO:0007669"/>
    <property type="project" value="UniProtKB-KW"/>
</dbReference>
<dbReference type="Gene3D" id="3.30.60.20">
    <property type="match status" value="2"/>
</dbReference>
<evidence type="ECO:0000256" key="15">
    <source>
        <dbReference type="ARBA" id="ARBA00023371"/>
    </source>
</evidence>
<evidence type="ECO:0000256" key="4">
    <source>
        <dbReference type="ARBA" id="ARBA00022490"/>
    </source>
</evidence>
<evidence type="ECO:0000313" key="25">
    <source>
        <dbReference type="Ensembl" id="ENSGWIP00000037079.1"/>
    </source>
</evidence>
<comment type="pathway">
    <text evidence="19">Glycerolipid metabolism.</text>
</comment>
<dbReference type="SUPFAM" id="SSF111331">
    <property type="entry name" value="NAD kinase/diacylglycerol kinase-like"/>
    <property type="match status" value="1"/>
</dbReference>
<dbReference type="InterPro" id="IPR047475">
    <property type="entry name" value="C1_DGKgamma_rpt2"/>
</dbReference>
<evidence type="ECO:0000259" key="24">
    <source>
        <dbReference type="PROSITE" id="PS50222"/>
    </source>
</evidence>
<dbReference type="Gene3D" id="2.60.200.40">
    <property type="match status" value="1"/>
</dbReference>
<dbReference type="Gene3D" id="1.10.238.110">
    <property type="entry name" value="Diacylglycerol kinase alpha"/>
    <property type="match status" value="1"/>
</dbReference>
<dbReference type="AlphaFoldDB" id="A0A8C5H017"/>
<dbReference type="InterPro" id="IPR018247">
    <property type="entry name" value="EF_Hand_1_Ca_BS"/>
</dbReference>
<evidence type="ECO:0000256" key="9">
    <source>
        <dbReference type="ARBA" id="ARBA00022771"/>
    </source>
</evidence>
<dbReference type="InterPro" id="IPR016064">
    <property type="entry name" value="NAD/diacylglycerol_kinase_sf"/>
</dbReference>
<dbReference type="SMART" id="SM00045">
    <property type="entry name" value="DAGKa"/>
    <property type="match status" value="1"/>
</dbReference>
<comment type="catalytic activity">
    <reaction evidence="16">
        <text>1,2-didecanoyl-sn-glycerol + ATP = 1,2-didecanoyl-sn-glycero-3-phosphate + ADP + H(+)</text>
        <dbReference type="Rhea" id="RHEA:43428"/>
        <dbReference type="ChEBI" id="CHEBI:15378"/>
        <dbReference type="ChEBI" id="CHEBI:18155"/>
        <dbReference type="ChEBI" id="CHEBI:30616"/>
        <dbReference type="ChEBI" id="CHEBI:78227"/>
        <dbReference type="ChEBI" id="CHEBI:456216"/>
    </reaction>
    <physiologicalReaction direction="left-to-right" evidence="16">
        <dbReference type="Rhea" id="RHEA:43429"/>
    </physiologicalReaction>
</comment>
<evidence type="ECO:0000256" key="2">
    <source>
        <dbReference type="ARBA" id="ARBA00005175"/>
    </source>
</evidence>
<dbReference type="InterPro" id="IPR029477">
    <property type="entry name" value="DAG_kinase_typeI_N"/>
</dbReference>
<evidence type="ECO:0000256" key="11">
    <source>
        <dbReference type="ARBA" id="ARBA00022833"/>
    </source>
</evidence>
<dbReference type="InterPro" id="IPR002048">
    <property type="entry name" value="EF_hand_dom"/>
</dbReference>
<feature type="domain" description="Phorbol-ester/DAG-type" evidence="22">
    <location>
        <begin position="288"/>
        <end position="337"/>
    </location>
</feature>
<dbReference type="GO" id="GO:0046486">
    <property type="term" value="P:glycerolipid metabolic process"/>
    <property type="evidence" value="ECO:0007669"/>
    <property type="project" value="UniProtKB-UniPathway"/>
</dbReference>
<dbReference type="Pfam" id="PF14513">
    <property type="entry name" value="DAG_kinase_N"/>
    <property type="match status" value="2"/>
</dbReference>
<evidence type="ECO:0000313" key="26">
    <source>
        <dbReference type="Proteomes" id="UP000694680"/>
    </source>
</evidence>
<sequence>FFSYKYVIIVNNYHFNTILMDRNPDPSYANGNMLMLMLSLQPIDYEGFQLFMNTYLENHIPEDLCQHLFTSFKIHGRSLMRSRAMTTGWLQNNSGPRSPSPQIASAAPPPVVFLKDIVCYLSLLERGTPEDKLEFMFRLYDTDGNGLLDSSELDRIINQMVHVAEYLEWDSTELRPILKEMMEEIDFDGDGTVTLQEWIRGGMTTVPLLVLLGMDTNVQEDGQHVWRLKHFNKPAYCNYCHMMLLGVRKQGLCCSVCKYTVHERCVSKKINACISTYAKSRRHTNVMQHVWMEGNSTTKCDRCRRSIKCYQGLTGLHCVWCQITLHNKCVSNVRPECDGGAVRDHTLLPAYICPVVLVRLTHTHTHVRDRQSVVKRGEGESPPPSSSPDDTHVFRFNPADGQALQITPLPGTHPLLVLVNPKSGGRQGERVLRKFRYLLNPRQVYSLEREGPTAGLNFFHDVPDFRVLACGGDGTVGWILDCIDKANFTRHPPVAILPLGTGNDLARCLRWGGGYEGGSLLRFLRDIEHSTEVVMDRWNIDIISDDKEERGDPVPYSIVNNYFSIGVDASIAHRFHLMREKHPEKFNSRMKNKLWYFEFGTTETISATCKKLNECIEVECDGLVLDLSSTSLEGIAVLNIPSMHGGSNLWGETKRRRNYNRMSRKTQDRTMSSTITDAKELKFCVQDFSDRQLEVVGLEGAIEMGQIYTGLKSAGRRLAQCSSVSIRTGRLLPMQIDGEPWMQPPCTMTYVTELVQ</sequence>
<evidence type="ECO:0000256" key="21">
    <source>
        <dbReference type="SAM" id="MobiDB-lite"/>
    </source>
</evidence>
<comment type="catalytic activity">
    <reaction evidence="18">
        <text>a 1,2-diacyl-sn-glycerol + ATP = a 1,2-diacyl-sn-glycero-3-phosphate + ADP + H(+)</text>
        <dbReference type="Rhea" id="RHEA:10272"/>
        <dbReference type="ChEBI" id="CHEBI:15378"/>
        <dbReference type="ChEBI" id="CHEBI:17815"/>
        <dbReference type="ChEBI" id="CHEBI:30616"/>
        <dbReference type="ChEBI" id="CHEBI:58608"/>
        <dbReference type="ChEBI" id="CHEBI:456216"/>
        <dbReference type="EC" id="2.7.1.107"/>
    </reaction>
    <physiologicalReaction direction="left-to-right" evidence="18">
        <dbReference type="Rhea" id="RHEA:10273"/>
    </physiologicalReaction>
</comment>
<dbReference type="PROSITE" id="PS50146">
    <property type="entry name" value="DAGK"/>
    <property type="match status" value="1"/>
</dbReference>
<dbReference type="PANTHER" id="PTHR11255">
    <property type="entry name" value="DIACYLGLYCEROL KINASE"/>
    <property type="match status" value="1"/>
</dbReference>
<reference evidence="25" key="2">
    <citation type="submission" date="2025-08" db="UniProtKB">
        <authorList>
            <consortium name="Ensembl"/>
        </authorList>
    </citation>
    <scope>IDENTIFICATION</scope>
</reference>
<protein>
    <recommendedName>
        <fullName evidence="20">Diacylglycerol kinase</fullName>
        <shortName evidence="20">DAG kinase</shortName>
        <ecNumber evidence="20">2.7.1.107</ecNumber>
    </recommendedName>
</protein>
<dbReference type="GO" id="GO:0005509">
    <property type="term" value="F:calcium ion binding"/>
    <property type="evidence" value="ECO:0007669"/>
    <property type="project" value="InterPro"/>
</dbReference>
<dbReference type="PROSITE" id="PS00479">
    <property type="entry name" value="ZF_DAG_PE_1"/>
    <property type="match status" value="2"/>
</dbReference>
<dbReference type="Ensembl" id="ENSGWIT00000040383.1">
    <property type="protein sequence ID" value="ENSGWIP00000037079.1"/>
    <property type="gene ID" value="ENSGWIG00000014556.1"/>
</dbReference>
<dbReference type="InterPro" id="IPR002219">
    <property type="entry name" value="PKC_DAG/PE"/>
</dbReference>
<evidence type="ECO:0000256" key="5">
    <source>
        <dbReference type="ARBA" id="ARBA00022679"/>
    </source>
</evidence>
<comment type="catalytic activity">
    <reaction evidence="15">
        <text>1,2-di-(9Z-octadecenoyl)-sn-glycerol + ATP = 1,2-di-(9Z-octadecenoyl)-sn-glycero-3-phosphate + ADP + H(+)</text>
        <dbReference type="Rhea" id="RHEA:40327"/>
        <dbReference type="ChEBI" id="CHEBI:15378"/>
        <dbReference type="ChEBI" id="CHEBI:30616"/>
        <dbReference type="ChEBI" id="CHEBI:52333"/>
        <dbReference type="ChEBI" id="CHEBI:74546"/>
        <dbReference type="ChEBI" id="CHEBI:456216"/>
    </reaction>
    <physiologicalReaction direction="left-to-right" evidence="15">
        <dbReference type="Rhea" id="RHEA:40328"/>
    </physiologicalReaction>
</comment>
<dbReference type="SUPFAM" id="SSF57889">
    <property type="entry name" value="Cysteine-rich domain"/>
    <property type="match status" value="2"/>
</dbReference>
<dbReference type="Pfam" id="PF00130">
    <property type="entry name" value="C1_1"/>
    <property type="match status" value="2"/>
</dbReference>
<dbReference type="FunFam" id="3.40.50.10330:FF:000003">
    <property type="entry name" value="Diacylglycerol kinase"/>
    <property type="match status" value="1"/>
</dbReference>
<dbReference type="FunFam" id="1.10.238.10:FF:000017">
    <property type="entry name" value="Diacylglycerol kinase"/>
    <property type="match status" value="1"/>
</dbReference>
<feature type="domain" description="DAGKc" evidence="23">
    <location>
        <begin position="410"/>
        <end position="544"/>
    </location>
</feature>
<keyword evidence="11" id="KW-0862">Zinc</keyword>
<name>A0A8C5H017_GOUWI</name>
<feature type="domain" description="Phorbol-ester/DAG-type" evidence="22">
    <location>
        <begin position="223"/>
        <end position="273"/>
    </location>
</feature>
<keyword evidence="6" id="KW-0479">Metal-binding</keyword>
<feature type="domain" description="EF-hand" evidence="24">
    <location>
        <begin position="173"/>
        <end position="208"/>
    </location>
</feature>
<dbReference type="InterPro" id="IPR017438">
    <property type="entry name" value="ATP-NAD_kinase_N"/>
</dbReference>
<dbReference type="GO" id="GO:0007200">
    <property type="term" value="P:phospholipase C-activating G protein-coupled receptor signaling pathway"/>
    <property type="evidence" value="ECO:0007669"/>
    <property type="project" value="InterPro"/>
</dbReference>
<keyword evidence="8 20" id="KW-0547">Nucleotide-binding</keyword>
<evidence type="ECO:0000256" key="10">
    <source>
        <dbReference type="ARBA" id="ARBA00022777"/>
    </source>
</evidence>
<evidence type="ECO:0000256" key="16">
    <source>
        <dbReference type="ARBA" id="ARBA00023395"/>
    </source>
</evidence>
<reference evidence="25" key="3">
    <citation type="submission" date="2025-09" db="UniProtKB">
        <authorList>
            <consortium name="Ensembl"/>
        </authorList>
    </citation>
    <scope>IDENTIFICATION</scope>
</reference>
<comment type="pathway">
    <text evidence="2">Lipid metabolism; glycerolipid metabolism.</text>
</comment>
<evidence type="ECO:0000256" key="14">
    <source>
        <dbReference type="ARBA" id="ARBA00023098"/>
    </source>
</evidence>
<evidence type="ECO:0000256" key="18">
    <source>
        <dbReference type="ARBA" id="ARBA00023411"/>
    </source>
</evidence>
<dbReference type="FunFam" id="2.60.200.40:FF:000003">
    <property type="entry name" value="Diacylglycerol kinase"/>
    <property type="match status" value="1"/>
</dbReference>